<dbReference type="Proteomes" id="UP000800094">
    <property type="component" value="Unassembled WGS sequence"/>
</dbReference>
<gene>
    <name evidence="2" type="ORF">BU26DRAFT_38203</name>
</gene>
<keyword evidence="3" id="KW-1185">Reference proteome</keyword>
<reference evidence="2" key="1">
    <citation type="journal article" date="2020" name="Stud. Mycol.">
        <title>101 Dothideomycetes genomes: a test case for predicting lifestyles and emergence of pathogens.</title>
        <authorList>
            <person name="Haridas S."/>
            <person name="Albert R."/>
            <person name="Binder M."/>
            <person name="Bloem J."/>
            <person name="Labutti K."/>
            <person name="Salamov A."/>
            <person name="Andreopoulos B."/>
            <person name="Baker S."/>
            <person name="Barry K."/>
            <person name="Bills G."/>
            <person name="Bluhm B."/>
            <person name="Cannon C."/>
            <person name="Castanera R."/>
            <person name="Culley D."/>
            <person name="Daum C."/>
            <person name="Ezra D."/>
            <person name="Gonzalez J."/>
            <person name="Henrissat B."/>
            <person name="Kuo A."/>
            <person name="Liang C."/>
            <person name="Lipzen A."/>
            <person name="Lutzoni F."/>
            <person name="Magnuson J."/>
            <person name="Mondo S."/>
            <person name="Nolan M."/>
            <person name="Ohm R."/>
            <person name="Pangilinan J."/>
            <person name="Park H.-J."/>
            <person name="Ramirez L."/>
            <person name="Alfaro M."/>
            <person name="Sun H."/>
            <person name="Tritt A."/>
            <person name="Yoshinaga Y."/>
            <person name="Zwiers L.-H."/>
            <person name="Turgeon B."/>
            <person name="Goodwin S."/>
            <person name="Spatafora J."/>
            <person name="Crous P."/>
            <person name="Grigoriev I."/>
        </authorList>
    </citation>
    <scope>NUCLEOTIDE SEQUENCE</scope>
    <source>
        <strain evidence="2">CBS 122368</strain>
    </source>
</reference>
<proteinExistence type="predicted"/>
<name>A0A6A6J4P9_9PLEO</name>
<evidence type="ECO:0000313" key="2">
    <source>
        <dbReference type="EMBL" id="KAF2257202.1"/>
    </source>
</evidence>
<dbReference type="EMBL" id="ML987189">
    <property type="protein sequence ID" value="KAF2257202.1"/>
    <property type="molecule type" value="Genomic_DNA"/>
</dbReference>
<feature type="region of interest" description="Disordered" evidence="1">
    <location>
        <begin position="116"/>
        <end position="135"/>
    </location>
</feature>
<protein>
    <submittedName>
        <fullName evidence="2">Uncharacterized protein</fullName>
    </submittedName>
</protein>
<accession>A0A6A6J4P9</accession>
<dbReference type="RefSeq" id="XP_033692206.1">
    <property type="nucleotide sequence ID" value="XM_033822585.1"/>
</dbReference>
<evidence type="ECO:0000313" key="3">
    <source>
        <dbReference type="Proteomes" id="UP000800094"/>
    </source>
</evidence>
<sequence>MSWSLPSGVGGRIRGRAGGLYHGWQDLSRRRHQGRMDLPNGGCQILSRDSSSGRARCQSRTRRAQAIRTMAAEEDGERPARAEFAHTRQARRARARLLFALRDGLKPWRSVLPASPSERSCFSRSGGPADGRSWLMPPSHAQEQLGELTSRPLATLCAHVTGRAVAHQHGGVTG</sequence>
<organism evidence="2 3">
    <name type="scientific">Trematosphaeria pertusa</name>
    <dbReference type="NCBI Taxonomy" id="390896"/>
    <lineage>
        <taxon>Eukaryota</taxon>
        <taxon>Fungi</taxon>
        <taxon>Dikarya</taxon>
        <taxon>Ascomycota</taxon>
        <taxon>Pezizomycotina</taxon>
        <taxon>Dothideomycetes</taxon>
        <taxon>Pleosporomycetidae</taxon>
        <taxon>Pleosporales</taxon>
        <taxon>Massarineae</taxon>
        <taxon>Trematosphaeriaceae</taxon>
        <taxon>Trematosphaeria</taxon>
    </lineage>
</organism>
<dbReference type="GeneID" id="54575915"/>
<evidence type="ECO:0000256" key="1">
    <source>
        <dbReference type="SAM" id="MobiDB-lite"/>
    </source>
</evidence>
<dbReference type="AlphaFoldDB" id="A0A6A6J4P9"/>